<sequence>MSFNRKNNQYLRFLFKLFAIVFIISGTLQLTAAARVLHGEQWLNGHFQPIEQSLQRGPVPPSGHSKIGHEGASLDGMDFAGHRANHPPPPALLLLC</sequence>
<dbReference type="PANTHER" id="PTHR33592:SF10">
    <property type="entry name" value="TRANSMEMBRANE PROTEIN"/>
    <property type="match status" value="1"/>
</dbReference>
<dbReference type="AlphaFoldDB" id="A0A9Q0FI73"/>
<proteinExistence type="predicted"/>
<organism evidence="1 2">
    <name type="scientific">Turnera subulata</name>
    <dbReference type="NCBI Taxonomy" id="218843"/>
    <lineage>
        <taxon>Eukaryota</taxon>
        <taxon>Viridiplantae</taxon>
        <taxon>Streptophyta</taxon>
        <taxon>Embryophyta</taxon>
        <taxon>Tracheophyta</taxon>
        <taxon>Spermatophyta</taxon>
        <taxon>Magnoliopsida</taxon>
        <taxon>eudicotyledons</taxon>
        <taxon>Gunneridae</taxon>
        <taxon>Pentapetalae</taxon>
        <taxon>rosids</taxon>
        <taxon>fabids</taxon>
        <taxon>Malpighiales</taxon>
        <taxon>Passifloraceae</taxon>
        <taxon>Turnera</taxon>
    </lineage>
</organism>
<dbReference type="PANTHER" id="PTHR33592">
    <property type="entry name" value="TRANSMEMBRANE PROTEIN"/>
    <property type="match status" value="1"/>
</dbReference>
<dbReference type="EMBL" id="JAKUCV010005247">
    <property type="protein sequence ID" value="KAJ4831934.1"/>
    <property type="molecule type" value="Genomic_DNA"/>
</dbReference>
<accession>A0A9Q0FI73</accession>
<dbReference type="OrthoDB" id="1716208at2759"/>
<keyword evidence="2" id="KW-1185">Reference proteome</keyword>
<reference evidence="1" key="2">
    <citation type="journal article" date="2023" name="Plants (Basel)">
        <title>Annotation of the Turnera subulata (Passifloraceae) Draft Genome Reveals the S-Locus Evolved after the Divergence of Turneroideae from Passifloroideae in a Stepwise Manner.</title>
        <authorList>
            <person name="Henning P.M."/>
            <person name="Roalson E.H."/>
            <person name="Mir W."/>
            <person name="McCubbin A.G."/>
            <person name="Shore J.S."/>
        </authorList>
    </citation>
    <scope>NUCLEOTIDE SEQUENCE</scope>
    <source>
        <strain evidence="1">F60SS</strain>
    </source>
</reference>
<dbReference type="Proteomes" id="UP001141552">
    <property type="component" value="Unassembled WGS sequence"/>
</dbReference>
<name>A0A9Q0FI73_9ROSI</name>
<evidence type="ECO:0000313" key="2">
    <source>
        <dbReference type="Proteomes" id="UP001141552"/>
    </source>
</evidence>
<evidence type="ECO:0000313" key="1">
    <source>
        <dbReference type="EMBL" id="KAJ4831934.1"/>
    </source>
</evidence>
<gene>
    <name evidence="1" type="ORF">Tsubulata_034550</name>
</gene>
<protein>
    <submittedName>
        <fullName evidence="1">Uncharacterized protein</fullName>
    </submittedName>
</protein>
<reference evidence="1" key="1">
    <citation type="submission" date="2022-02" db="EMBL/GenBank/DDBJ databases">
        <authorList>
            <person name="Henning P.M."/>
            <person name="McCubbin A.G."/>
            <person name="Shore J.S."/>
        </authorList>
    </citation>
    <scope>NUCLEOTIDE SEQUENCE</scope>
    <source>
        <strain evidence="1">F60SS</strain>
        <tissue evidence="1">Leaves</tissue>
    </source>
</reference>
<comment type="caution">
    <text evidence="1">The sequence shown here is derived from an EMBL/GenBank/DDBJ whole genome shotgun (WGS) entry which is preliminary data.</text>
</comment>